<evidence type="ECO:0000256" key="1">
    <source>
        <dbReference type="SAM" id="SignalP"/>
    </source>
</evidence>
<protein>
    <submittedName>
        <fullName evidence="2">Uncharacterized protein</fullName>
    </submittedName>
</protein>
<proteinExistence type="predicted"/>
<evidence type="ECO:0000313" key="3">
    <source>
        <dbReference type="Proteomes" id="UP001479436"/>
    </source>
</evidence>
<feature type="chain" id="PRO_5045280310" evidence="1">
    <location>
        <begin position="18"/>
        <end position="144"/>
    </location>
</feature>
<accession>A0ABR2VWQ5</accession>
<feature type="signal peptide" evidence="1">
    <location>
        <begin position="1"/>
        <end position="17"/>
    </location>
</feature>
<keyword evidence="3" id="KW-1185">Reference proteome</keyword>
<dbReference type="EMBL" id="JASJQH010007497">
    <property type="protein sequence ID" value="KAK9708286.1"/>
    <property type="molecule type" value="Genomic_DNA"/>
</dbReference>
<keyword evidence="1" id="KW-0732">Signal</keyword>
<gene>
    <name evidence="2" type="ORF">K7432_009737</name>
</gene>
<reference evidence="2 3" key="1">
    <citation type="submission" date="2023-04" db="EMBL/GenBank/DDBJ databases">
        <title>Genome of Basidiobolus ranarum AG-B5.</title>
        <authorList>
            <person name="Stajich J.E."/>
            <person name="Carter-House D."/>
            <person name="Gryganskyi A."/>
        </authorList>
    </citation>
    <scope>NUCLEOTIDE SEQUENCE [LARGE SCALE GENOMIC DNA]</scope>
    <source>
        <strain evidence="2 3">AG-B5</strain>
    </source>
</reference>
<sequence>MIASALLTLTMLSLGFAAPPPSICTTNVDINGPNAIHAGCTIKLQFCIPSPILNTVSSLHVKLYQAGSHRGVVVHQVNSVDLQSQQGGIEILFPITTRFIGNDTLIVTDTLNSGKIKRPAGCPSVYAVHKVKVLPSSSDVMCII</sequence>
<organism evidence="2 3">
    <name type="scientific">Basidiobolus ranarum</name>
    <dbReference type="NCBI Taxonomy" id="34480"/>
    <lineage>
        <taxon>Eukaryota</taxon>
        <taxon>Fungi</taxon>
        <taxon>Fungi incertae sedis</taxon>
        <taxon>Zoopagomycota</taxon>
        <taxon>Entomophthoromycotina</taxon>
        <taxon>Basidiobolomycetes</taxon>
        <taxon>Basidiobolales</taxon>
        <taxon>Basidiobolaceae</taxon>
        <taxon>Basidiobolus</taxon>
    </lineage>
</organism>
<dbReference type="Proteomes" id="UP001479436">
    <property type="component" value="Unassembled WGS sequence"/>
</dbReference>
<comment type="caution">
    <text evidence="2">The sequence shown here is derived from an EMBL/GenBank/DDBJ whole genome shotgun (WGS) entry which is preliminary data.</text>
</comment>
<evidence type="ECO:0000313" key="2">
    <source>
        <dbReference type="EMBL" id="KAK9708286.1"/>
    </source>
</evidence>
<name>A0ABR2VWQ5_9FUNG</name>